<reference evidence="1" key="2">
    <citation type="submission" date="2021-01" db="EMBL/GenBank/DDBJ databases">
        <authorList>
            <person name="Schikora-Tamarit M.A."/>
        </authorList>
    </citation>
    <scope>NUCLEOTIDE SEQUENCE</scope>
    <source>
        <strain evidence="1">CBS6075</strain>
    </source>
</reference>
<keyword evidence="2" id="KW-1185">Reference proteome</keyword>
<dbReference type="Proteomes" id="UP000769157">
    <property type="component" value="Unassembled WGS sequence"/>
</dbReference>
<protein>
    <submittedName>
        <fullName evidence="1">Uncharacterized protein</fullName>
    </submittedName>
</protein>
<organism evidence="1 2">
    <name type="scientific">Ogataea philodendri</name>
    <dbReference type="NCBI Taxonomy" id="1378263"/>
    <lineage>
        <taxon>Eukaryota</taxon>
        <taxon>Fungi</taxon>
        <taxon>Dikarya</taxon>
        <taxon>Ascomycota</taxon>
        <taxon>Saccharomycotina</taxon>
        <taxon>Pichiomycetes</taxon>
        <taxon>Pichiales</taxon>
        <taxon>Pichiaceae</taxon>
        <taxon>Ogataea</taxon>
    </lineage>
</organism>
<name>A0A9P8PHS6_9ASCO</name>
<proteinExistence type="predicted"/>
<dbReference type="OrthoDB" id="3990896at2759"/>
<reference evidence="1" key="1">
    <citation type="journal article" date="2021" name="Open Biol.">
        <title>Shared evolutionary footprints suggest mitochondrial oxidative damage underlies multiple complex I losses in fungi.</title>
        <authorList>
            <person name="Schikora-Tamarit M.A."/>
            <person name="Marcet-Houben M."/>
            <person name="Nosek J."/>
            <person name="Gabaldon T."/>
        </authorList>
    </citation>
    <scope>NUCLEOTIDE SEQUENCE</scope>
    <source>
        <strain evidence="1">CBS6075</strain>
    </source>
</reference>
<evidence type="ECO:0000313" key="1">
    <source>
        <dbReference type="EMBL" id="KAH3671517.1"/>
    </source>
</evidence>
<dbReference type="AlphaFoldDB" id="A0A9P8PHS6"/>
<sequence>MTTLKDILDSVAQDDRLDQDVLLLGGTTRHHVEFLSEFGVNEISVNPYGVHYVDLGDVKLNFRSFPGPFEPDYFTSIGPRVAKSLVVHFLDAFEALRAAQTEEIIFQRVTRQLKPWIDEFPEAQRVAVVFDVAKVDYNVKSVPQIEFLQQLVRLIMMNYNGSTVYHQRGQTRSNFRSLLLDSPDIRIEDFDAIFVPYGTDSIGKIRIINDKFECEQNLEKWNRWQSPPSLSESETSHPVQKTANLRQKYQDFLKGIFTAV</sequence>
<comment type="caution">
    <text evidence="1">The sequence shown here is derived from an EMBL/GenBank/DDBJ whole genome shotgun (WGS) entry which is preliminary data.</text>
</comment>
<dbReference type="GeneID" id="70232188"/>
<gene>
    <name evidence="1" type="ORF">OGAPHI_000220</name>
</gene>
<evidence type="ECO:0000313" key="2">
    <source>
        <dbReference type="Proteomes" id="UP000769157"/>
    </source>
</evidence>
<dbReference type="RefSeq" id="XP_046064693.1">
    <property type="nucleotide sequence ID" value="XM_046203064.1"/>
</dbReference>
<dbReference type="EMBL" id="JAEUBE010000055">
    <property type="protein sequence ID" value="KAH3671517.1"/>
    <property type="molecule type" value="Genomic_DNA"/>
</dbReference>
<accession>A0A9P8PHS6</accession>